<dbReference type="Pfam" id="PF18319">
    <property type="entry name" value="Zn_ribbon_PriA"/>
    <property type="match status" value="1"/>
</dbReference>
<dbReference type="InterPro" id="IPR027417">
    <property type="entry name" value="P-loop_NTPase"/>
</dbReference>
<comment type="function">
    <text evidence="11">Initiates the restart of stalled replication forks, which reloads the replicative helicase on sites other than the origin of replication. Recognizes and binds to abandoned replication forks and remodels them to uncover a helicase loading site. Promotes assembly of the primosome at these replication forks.</text>
</comment>
<keyword evidence="5 11" id="KW-0378">Hydrolase</keyword>
<dbReference type="InterPro" id="IPR041236">
    <property type="entry name" value="PriA_C"/>
</dbReference>
<feature type="binding site" evidence="11">
    <location>
        <position position="530"/>
    </location>
    <ligand>
        <name>Zn(2+)</name>
        <dbReference type="ChEBI" id="CHEBI:29105"/>
        <label>2</label>
    </ligand>
</feature>
<evidence type="ECO:0000256" key="7">
    <source>
        <dbReference type="ARBA" id="ARBA00022833"/>
    </source>
</evidence>
<evidence type="ECO:0000256" key="4">
    <source>
        <dbReference type="ARBA" id="ARBA00022741"/>
    </source>
</evidence>
<keyword evidence="14" id="KW-1185">Reference proteome</keyword>
<dbReference type="Gene3D" id="3.40.50.300">
    <property type="entry name" value="P-loop containing nucleotide triphosphate hydrolases"/>
    <property type="match status" value="2"/>
</dbReference>
<dbReference type="NCBIfam" id="TIGR00595">
    <property type="entry name" value="priA"/>
    <property type="match status" value="1"/>
</dbReference>
<dbReference type="PANTHER" id="PTHR30580:SF0">
    <property type="entry name" value="PRIMOSOMAL PROTEIN N"/>
    <property type="match status" value="1"/>
</dbReference>
<dbReference type="InterPro" id="IPR006935">
    <property type="entry name" value="Helicase/UvrB_N"/>
</dbReference>
<sequence>MFANIAILRNVQNLDQLFTYEIPRKFGWIARPGRRVLVPFGTSGQVEGVIIECKTDLEAPSEFAIKKVRHVFDDQVYLSDRDLEVVDYMRAQYMCTYTEAIQLFLPSGTMTTQLKKYSITEKGMLHQAELNEREREIVSQIMSFDMLELSQIETSFSEKIKTQILSKLTAKKWLDLHYDYKDVVKDRYVEVVHVVGDLEAYLMSIPKRYTARIKLCEVLIENPIIEKIKLVKDYSISRTVIDKFIEEDLIEIEFKEDRRMPLFMASLESKKNIELNSEQREVYDEIIARFESGDQNDFLIHGITGSGKTEVYAELIEYMISKGKKTVLLVPEISLTPQIVSRFVSRFGDKRIALLHSKISNGEKHDQWKGIRQGDYDVIIGARSAVFTPSDDIGLIIIDEEHENSYRSEKRPRYETYDIAKLRMKLLGGILVAGSATPSLTSYYDAKRGKRDLLSLKKRFNNQSLPAMEIVDMRRELEEGNMSILSRRLFAAIESRLEKGEQSIIFLNRKGHSTFVSCRRCGYAMACPNCDVTLTYFKTEKTVKCNYCGYESYVPKKCPECESQYFKFFGVGTEKVEESLRKYFKNATIARMDRTTTSKKGSLEAMIADIETDKTDILIGTQMVTKGFDFKNVTLVGILSADLMFNFPSYQASERTYQLVNQVAGRGGRGEKASEVILQTYTPDHYAINIADYETFFKVEMNYREMRKYPPYFKLINLLVISKSENTAMSYAQKAHTFLYKNFLKKDLQNKLELYPTSPALLKKIDGQYRWQILIKCPPELLNMIMRYFKILEDEFIKIDACSLQIDLDARNIL</sequence>
<dbReference type="InterPro" id="IPR014001">
    <property type="entry name" value="Helicase_ATP-bd"/>
</dbReference>
<dbReference type="Pfam" id="PF18074">
    <property type="entry name" value="PriA_C"/>
    <property type="match status" value="1"/>
</dbReference>
<dbReference type="EMBL" id="JADKNH010000001">
    <property type="protein sequence ID" value="MBF4691669.1"/>
    <property type="molecule type" value="Genomic_DNA"/>
</dbReference>
<evidence type="ECO:0000313" key="14">
    <source>
        <dbReference type="Proteomes" id="UP000614200"/>
    </source>
</evidence>
<reference evidence="13 14" key="1">
    <citation type="submission" date="2020-11" db="EMBL/GenBank/DDBJ databases">
        <title>Fusibacter basophilias sp. nov.</title>
        <authorList>
            <person name="Qiu D."/>
        </authorList>
    </citation>
    <scope>NUCLEOTIDE SEQUENCE [LARGE SCALE GENOMIC DNA]</scope>
    <source>
        <strain evidence="13 14">Q10-2</strain>
    </source>
</reference>
<evidence type="ECO:0000256" key="3">
    <source>
        <dbReference type="ARBA" id="ARBA00022723"/>
    </source>
</evidence>
<keyword evidence="9 11" id="KW-0238">DNA-binding</keyword>
<dbReference type="SMART" id="SM00490">
    <property type="entry name" value="HELICc"/>
    <property type="match status" value="1"/>
</dbReference>
<comment type="cofactor">
    <cofactor evidence="11">
        <name>Zn(2+)</name>
        <dbReference type="ChEBI" id="CHEBI:29105"/>
    </cofactor>
    <text evidence="11">Binds 2 zinc ions per subunit.</text>
</comment>
<feature type="binding site" evidence="11">
    <location>
        <position position="558"/>
    </location>
    <ligand>
        <name>Zn(2+)</name>
        <dbReference type="ChEBI" id="CHEBI:29105"/>
        <label>1</label>
    </ligand>
</feature>
<evidence type="ECO:0000256" key="11">
    <source>
        <dbReference type="HAMAP-Rule" id="MF_00983"/>
    </source>
</evidence>
<dbReference type="CDD" id="cd18804">
    <property type="entry name" value="SF2_C_priA"/>
    <property type="match status" value="1"/>
</dbReference>
<feature type="binding site" evidence="11">
    <location>
        <position position="561"/>
    </location>
    <ligand>
        <name>Zn(2+)</name>
        <dbReference type="ChEBI" id="CHEBI:29105"/>
        <label>1</label>
    </ligand>
</feature>
<dbReference type="InterPro" id="IPR042115">
    <property type="entry name" value="PriA_3primeBD_sf"/>
</dbReference>
<dbReference type="SMART" id="SM00487">
    <property type="entry name" value="DEXDc"/>
    <property type="match status" value="1"/>
</dbReference>
<dbReference type="SUPFAM" id="SSF52540">
    <property type="entry name" value="P-loop containing nucleoside triphosphate hydrolases"/>
    <property type="match status" value="2"/>
</dbReference>
<feature type="domain" description="Helicase ATP-binding" evidence="12">
    <location>
        <begin position="289"/>
        <end position="456"/>
    </location>
</feature>
<evidence type="ECO:0000256" key="2">
    <source>
        <dbReference type="ARBA" id="ARBA00022705"/>
    </source>
</evidence>
<comment type="subunit">
    <text evidence="11">Component of the replication restart primosome.</text>
</comment>
<dbReference type="InterPro" id="IPR005259">
    <property type="entry name" value="PriA"/>
</dbReference>
<evidence type="ECO:0000256" key="1">
    <source>
        <dbReference type="ARBA" id="ARBA00022515"/>
    </source>
</evidence>
<evidence type="ECO:0000256" key="6">
    <source>
        <dbReference type="ARBA" id="ARBA00022806"/>
    </source>
</evidence>
<evidence type="ECO:0000256" key="9">
    <source>
        <dbReference type="ARBA" id="ARBA00023125"/>
    </source>
</evidence>
<evidence type="ECO:0000256" key="8">
    <source>
        <dbReference type="ARBA" id="ARBA00022840"/>
    </source>
</evidence>
<dbReference type="CDD" id="cd17929">
    <property type="entry name" value="DEXHc_priA"/>
    <property type="match status" value="1"/>
</dbReference>
<keyword evidence="7 11" id="KW-0862">Zinc</keyword>
<comment type="catalytic activity">
    <reaction evidence="11">
        <text>ATP + H2O = ADP + phosphate + H(+)</text>
        <dbReference type="Rhea" id="RHEA:13065"/>
        <dbReference type="ChEBI" id="CHEBI:15377"/>
        <dbReference type="ChEBI" id="CHEBI:15378"/>
        <dbReference type="ChEBI" id="CHEBI:30616"/>
        <dbReference type="ChEBI" id="CHEBI:43474"/>
        <dbReference type="ChEBI" id="CHEBI:456216"/>
        <dbReference type="EC" id="5.6.2.4"/>
    </reaction>
</comment>
<dbReference type="Pfam" id="PF00271">
    <property type="entry name" value="Helicase_C"/>
    <property type="match status" value="1"/>
</dbReference>
<keyword evidence="3 11" id="KW-0479">Metal-binding</keyword>
<keyword evidence="6 11" id="KW-0347">Helicase</keyword>
<keyword evidence="4 11" id="KW-0547">Nucleotide-binding</keyword>
<dbReference type="Proteomes" id="UP000614200">
    <property type="component" value="Unassembled WGS sequence"/>
</dbReference>
<dbReference type="InterPro" id="IPR041222">
    <property type="entry name" value="PriA_3primeBD"/>
</dbReference>
<organism evidence="13 14">
    <name type="scientific">Fusibacter ferrireducens</name>
    <dbReference type="NCBI Taxonomy" id="2785058"/>
    <lineage>
        <taxon>Bacteria</taxon>
        <taxon>Bacillati</taxon>
        <taxon>Bacillota</taxon>
        <taxon>Clostridia</taxon>
        <taxon>Eubacteriales</taxon>
        <taxon>Eubacteriales Family XII. Incertae Sedis</taxon>
        <taxon>Fusibacter</taxon>
    </lineage>
</organism>
<accession>A0ABR9ZPV8</accession>
<evidence type="ECO:0000256" key="10">
    <source>
        <dbReference type="ARBA" id="ARBA00023235"/>
    </source>
</evidence>
<feature type="binding site" evidence="11">
    <location>
        <position position="518"/>
    </location>
    <ligand>
        <name>Zn(2+)</name>
        <dbReference type="ChEBI" id="CHEBI:29105"/>
        <label>1</label>
    </ligand>
</feature>
<dbReference type="Gene3D" id="3.40.1440.60">
    <property type="entry name" value="PriA, 3(prime) DNA-binding domain"/>
    <property type="match status" value="1"/>
</dbReference>
<dbReference type="PROSITE" id="PS51192">
    <property type="entry name" value="HELICASE_ATP_BIND_1"/>
    <property type="match status" value="1"/>
</dbReference>
<evidence type="ECO:0000259" key="12">
    <source>
        <dbReference type="PROSITE" id="PS51192"/>
    </source>
</evidence>
<feature type="binding site" evidence="11">
    <location>
        <position position="521"/>
    </location>
    <ligand>
        <name>Zn(2+)</name>
        <dbReference type="ChEBI" id="CHEBI:29105"/>
        <label>1</label>
    </ligand>
</feature>
<dbReference type="HAMAP" id="MF_00983">
    <property type="entry name" value="PriA"/>
    <property type="match status" value="1"/>
</dbReference>
<proteinExistence type="inferred from homology"/>
<evidence type="ECO:0000313" key="13">
    <source>
        <dbReference type="EMBL" id="MBF4691669.1"/>
    </source>
</evidence>
<gene>
    <name evidence="11 13" type="primary">priA</name>
    <name evidence="13" type="ORF">ISU02_00990</name>
</gene>
<comment type="caution">
    <text evidence="13">The sequence shown here is derived from an EMBL/GenBank/DDBJ whole genome shotgun (WGS) entry which is preliminary data.</text>
</comment>
<protein>
    <recommendedName>
        <fullName evidence="11">Replication restart protein PriA</fullName>
    </recommendedName>
    <alternativeName>
        <fullName evidence="11">ATP-dependent DNA helicase PriA</fullName>
        <ecNumber evidence="11">5.6.2.4</ecNumber>
    </alternativeName>
    <alternativeName>
        <fullName evidence="11">DNA 3'-5' helicase PriA</fullName>
    </alternativeName>
</protein>
<dbReference type="RefSeq" id="WP_194699915.1">
    <property type="nucleotide sequence ID" value="NZ_JADKNH010000001.1"/>
</dbReference>
<name>A0ABR9ZPV8_9FIRM</name>
<keyword evidence="2 11" id="KW-0235">DNA replication</keyword>
<comment type="catalytic activity">
    <reaction evidence="11">
        <text>Couples ATP hydrolysis with the unwinding of duplex DNA by translocating in the 3'-5' direction.</text>
        <dbReference type="EC" id="5.6.2.4"/>
    </reaction>
</comment>
<keyword evidence="8 11" id="KW-0067">ATP-binding</keyword>
<dbReference type="Pfam" id="PF17764">
    <property type="entry name" value="PriA_3primeBD"/>
    <property type="match status" value="1"/>
</dbReference>
<feature type="binding site" evidence="11">
    <location>
        <position position="548"/>
    </location>
    <ligand>
        <name>Zn(2+)</name>
        <dbReference type="ChEBI" id="CHEBI:29105"/>
        <label>2</label>
    </ligand>
</feature>
<dbReference type="PANTHER" id="PTHR30580">
    <property type="entry name" value="PRIMOSOMAL PROTEIN N"/>
    <property type="match status" value="1"/>
</dbReference>
<keyword evidence="1 11" id="KW-0639">Primosome</keyword>
<dbReference type="Pfam" id="PF04851">
    <property type="entry name" value="ResIII"/>
    <property type="match status" value="1"/>
</dbReference>
<feature type="binding site" evidence="11">
    <location>
        <position position="545"/>
    </location>
    <ligand>
        <name>Zn(2+)</name>
        <dbReference type="ChEBI" id="CHEBI:29105"/>
        <label>2</label>
    </ligand>
</feature>
<dbReference type="InterPro" id="IPR001650">
    <property type="entry name" value="Helicase_C-like"/>
</dbReference>
<evidence type="ECO:0000256" key="5">
    <source>
        <dbReference type="ARBA" id="ARBA00022801"/>
    </source>
</evidence>
<feature type="binding site" evidence="11">
    <location>
        <position position="527"/>
    </location>
    <ligand>
        <name>Zn(2+)</name>
        <dbReference type="ChEBI" id="CHEBI:29105"/>
        <label>2</label>
    </ligand>
</feature>
<dbReference type="InterPro" id="IPR040498">
    <property type="entry name" value="PriA_CRR"/>
</dbReference>
<keyword evidence="10 11" id="KW-0413">Isomerase</keyword>
<dbReference type="EC" id="5.6.2.4" evidence="11"/>
<dbReference type="NCBIfam" id="NF004066">
    <property type="entry name" value="PRK05580.1-3"/>
    <property type="match status" value="1"/>
</dbReference>
<comment type="similarity">
    <text evidence="11">Belongs to the helicase family. PriA subfamily.</text>
</comment>